<dbReference type="EMBL" id="NCKW01006723">
    <property type="protein sequence ID" value="POM70895.1"/>
    <property type="molecule type" value="Genomic_DNA"/>
</dbReference>
<feature type="region of interest" description="Disordered" evidence="1">
    <location>
        <begin position="624"/>
        <end position="652"/>
    </location>
</feature>
<gene>
    <name evidence="4" type="ORF">PHPALM_12612</name>
</gene>
<sequence length="881" mass="96534">MLLSIQPIRCFAFFCLAFIVFTTSAQKGKGTVHGDLRSSTTEWPSLKLHFTLKRNSMQVYGQPEFDVYANPIVSNDGLSVTYNGYVDFNEGSTLTRYLLVDGIAYSTMTTSATKQTQSTSSMSQCIDAKVLPPLNAMLPALNDAVPVANATLDGAKIKCLPGNLFKVTFRGLNLAVCASGTSGVHVYGSDMEIGITYLKKRVEIVAPKLNSSAKNECEKVVNSTAVTATTTALLTGDVIPESESRSIDLFGSDVDISATTCSCKSTPRPCLFIHGLGINYAEDELQDSFSYYWGNMTEHAPCCTEFKYMIWNSIVTAWTNETQQQIMCDLATSLTDTGSPTEIADTIVVTHSMGGLMLASAIANGKCTMANSTSWIATSPPMAGSMGSDYAQEACAGEHTFIMEYIGNITGQCPVQGATLSLAYESGELSSTGLDSKYKAAQEVYRTHVQAAMCSNSYSGLLSIYQPMYWLLGAALPHKSGENDGMVEFTSCAGGLPLKQFGDHYYDQFYVTSLNHADTTFYNGDGLFSSAKKPVKWFDMKGPSSDISACSRVLPESETAIREASSTSPTDNEIPAPNQEAELLVRLSSPIVPQDAAQVVTVDSCSPATTDPCTLVGPVLPQVCQPSGEEKENGDHGNNTTQKQTRHTNDPGVQTIKAIEFSEENGNHRSWKVIGKLAMLAQSMNAHTIDIYHDRKLNTSRFMVHPNSKLRRSWEVMTVCLVLYVCVMIPFIIGFQFVDWSRLSGMNTFIDVYFVTDMVMTLRTGIVSNGEVVMDPKRVARKYFHSWFIVDLISNFPLVLFVPSSGKSLKIVKLQKIPKLLRIGRLLKYLREYAKYYNLIVSFLGLAMGLHLFACLWASLFNECYGMGGEMLCTNEEVSNQ</sequence>
<keyword evidence="3" id="KW-0732">Signal</keyword>
<keyword evidence="2" id="KW-0812">Transmembrane</keyword>
<dbReference type="GO" id="GO:0016020">
    <property type="term" value="C:membrane"/>
    <property type="evidence" value="ECO:0007669"/>
    <property type="project" value="UniProtKB-SubCell"/>
</dbReference>
<keyword evidence="2" id="KW-0472">Membrane</keyword>
<dbReference type="PANTHER" id="PTHR22538:SF1">
    <property type="entry name" value="VWFD DOMAIN-CONTAINING PROTEIN"/>
    <property type="match status" value="1"/>
</dbReference>
<feature type="transmembrane region" description="Helical" evidence="2">
    <location>
        <begin position="716"/>
        <end position="738"/>
    </location>
</feature>
<protein>
    <submittedName>
        <fullName evidence="4">Uncharacterized protein</fullName>
    </submittedName>
</protein>
<reference evidence="4 5" key="1">
    <citation type="journal article" date="2017" name="Genome Biol. Evol.">
        <title>Phytophthora megakarya and P. palmivora, closely related causal agents of cacao black pod rot, underwent increases in genome sizes and gene numbers by different mechanisms.</title>
        <authorList>
            <person name="Ali S.S."/>
            <person name="Shao J."/>
            <person name="Lary D.J."/>
            <person name="Kronmiller B."/>
            <person name="Shen D."/>
            <person name="Strem M.D."/>
            <person name="Amoako-Attah I."/>
            <person name="Akrofi A.Y."/>
            <person name="Begoude B.A."/>
            <person name="Ten Hoopen G.M."/>
            <person name="Coulibaly K."/>
            <person name="Kebe B.I."/>
            <person name="Melnick R.L."/>
            <person name="Guiltinan M.J."/>
            <person name="Tyler B.M."/>
            <person name="Meinhardt L.W."/>
            <person name="Bailey B.A."/>
        </authorList>
    </citation>
    <scope>NUCLEOTIDE SEQUENCE [LARGE SCALE GENOMIC DNA]</scope>
    <source>
        <strain evidence="5">sbr112.9</strain>
    </source>
</reference>
<evidence type="ECO:0000256" key="1">
    <source>
        <dbReference type="SAM" id="MobiDB-lite"/>
    </source>
</evidence>
<name>A0A2P4XZB5_9STRA</name>
<organism evidence="4 5">
    <name type="scientific">Phytophthora palmivora</name>
    <dbReference type="NCBI Taxonomy" id="4796"/>
    <lineage>
        <taxon>Eukaryota</taxon>
        <taxon>Sar</taxon>
        <taxon>Stramenopiles</taxon>
        <taxon>Oomycota</taxon>
        <taxon>Peronosporomycetes</taxon>
        <taxon>Peronosporales</taxon>
        <taxon>Peronosporaceae</taxon>
        <taxon>Phytophthora</taxon>
    </lineage>
</organism>
<dbReference type="SUPFAM" id="SSF81324">
    <property type="entry name" value="Voltage-gated potassium channels"/>
    <property type="match status" value="1"/>
</dbReference>
<dbReference type="GO" id="GO:0005216">
    <property type="term" value="F:monoatomic ion channel activity"/>
    <property type="evidence" value="ECO:0007669"/>
    <property type="project" value="InterPro"/>
</dbReference>
<evidence type="ECO:0000313" key="4">
    <source>
        <dbReference type="EMBL" id="POM70895.1"/>
    </source>
</evidence>
<feature type="signal peptide" evidence="3">
    <location>
        <begin position="1"/>
        <end position="25"/>
    </location>
</feature>
<keyword evidence="2" id="KW-1133">Transmembrane helix</keyword>
<feature type="chain" id="PRO_5015112964" evidence="3">
    <location>
        <begin position="26"/>
        <end position="881"/>
    </location>
</feature>
<feature type="transmembrane region" description="Helical" evidence="2">
    <location>
        <begin position="783"/>
        <end position="802"/>
    </location>
</feature>
<proteinExistence type="predicted"/>
<dbReference type="Proteomes" id="UP000237271">
    <property type="component" value="Unassembled WGS sequence"/>
</dbReference>
<dbReference type="OrthoDB" id="95392at2759"/>
<evidence type="ECO:0000313" key="5">
    <source>
        <dbReference type="Proteomes" id="UP000237271"/>
    </source>
</evidence>
<evidence type="ECO:0000256" key="2">
    <source>
        <dbReference type="SAM" id="Phobius"/>
    </source>
</evidence>
<keyword evidence="5" id="KW-1185">Reference proteome</keyword>
<dbReference type="Gene3D" id="1.10.287.70">
    <property type="match status" value="1"/>
</dbReference>
<dbReference type="AlphaFoldDB" id="A0A2P4XZB5"/>
<dbReference type="Gene3D" id="3.40.50.1820">
    <property type="entry name" value="alpha/beta hydrolase"/>
    <property type="match status" value="1"/>
</dbReference>
<comment type="caution">
    <text evidence="4">The sequence shown here is derived from an EMBL/GenBank/DDBJ whole genome shotgun (WGS) entry which is preliminary data.</text>
</comment>
<dbReference type="PANTHER" id="PTHR22538">
    <property type="entry name" value="CILIA- AND FLAGELLA-ASSOCIATED PROTEIN 74"/>
    <property type="match status" value="1"/>
</dbReference>
<accession>A0A2P4XZB5</accession>
<evidence type="ECO:0000256" key="3">
    <source>
        <dbReference type="SAM" id="SignalP"/>
    </source>
</evidence>
<feature type="transmembrane region" description="Helical" evidence="2">
    <location>
        <begin position="836"/>
        <end position="861"/>
    </location>
</feature>
<dbReference type="InterPro" id="IPR029058">
    <property type="entry name" value="AB_hydrolase_fold"/>
</dbReference>